<name>A0AB40CT72_DIOCR</name>
<evidence type="ECO:0000313" key="1">
    <source>
        <dbReference type="Proteomes" id="UP001515500"/>
    </source>
</evidence>
<dbReference type="Proteomes" id="UP001515500">
    <property type="component" value="Chromosome 16"/>
</dbReference>
<proteinExistence type="predicted"/>
<dbReference type="GeneID" id="120278590"/>
<keyword evidence="1" id="KW-1185">Reference proteome</keyword>
<dbReference type="RefSeq" id="XP_039141269.1">
    <property type="nucleotide sequence ID" value="XM_039285335.1"/>
</dbReference>
<evidence type="ECO:0000313" key="2">
    <source>
        <dbReference type="RefSeq" id="XP_039141269.1"/>
    </source>
</evidence>
<organism evidence="1 2">
    <name type="scientific">Dioscorea cayennensis subsp. rotundata</name>
    <name type="common">White Guinea yam</name>
    <name type="synonym">Dioscorea rotundata</name>
    <dbReference type="NCBI Taxonomy" id="55577"/>
    <lineage>
        <taxon>Eukaryota</taxon>
        <taxon>Viridiplantae</taxon>
        <taxon>Streptophyta</taxon>
        <taxon>Embryophyta</taxon>
        <taxon>Tracheophyta</taxon>
        <taxon>Spermatophyta</taxon>
        <taxon>Magnoliopsida</taxon>
        <taxon>Liliopsida</taxon>
        <taxon>Dioscoreales</taxon>
        <taxon>Dioscoreaceae</taxon>
        <taxon>Dioscorea</taxon>
    </lineage>
</organism>
<reference evidence="2" key="1">
    <citation type="submission" date="2025-08" db="UniProtKB">
        <authorList>
            <consortium name="RefSeq"/>
        </authorList>
    </citation>
    <scope>IDENTIFICATION</scope>
</reference>
<accession>A0AB40CT72</accession>
<protein>
    <submittedName>
        <fullName evidence="2">Uncharacterized protein LOC120278590</fullName>
    </submittedName>
</protein>
<dbReference type="AlphaFoldDB" id="A0AB40CT72"/>
<gene>
    <name evidence="2" type="primary">LOC120278590</name>
</gene>
<sequence>MGWGDGGVVDPCSWFGIGCSNGRLMALSPPSSNRSLGRFPLVATGRRRGLFHINLFGEPQPSSITFDKSSSMILFQSESNMMSLQSSDLTGEGDRDRVGTVFRCRYLRVYVRGLAVMSSDR</sequence>